<dbReference type="Proteomes" id="UP000515312">
    <property type="component" value="Chromosome"/>
</dbReference>
<dbReference type="KEGG" id="adin:H7849_20470"/>
<proteinExistence type="predicted"/>
<dbReference type="PANTHER" id="PTHR45277:SF1">
    <property type="entry name" value="EXPRESSED PROTEIN"/>
    <property type="match status" value="1"/>
</dbReference>
<dbReference type="RefSeq" id="WP_186742056.1">
    <property type="nucleotide sequence ID" value="NZ_CP060394.1"/>
</dbReference>
<keyword evidence="3" id="KW-0489">Methyltransferase</keyword>
<dbReference type="InterPro" id="IPR013216">
    <property type="entry name" value="Methyltransf_11"/>
</dbReference>
<dbReference type="PANTHER" id="PTHR45277">
    <property type="entry name" value="EXPRESSED PROTEIN"/>
    <property type="match status" value="1"/>
</dbReference>
<dbReference type="SUPFAM" id="SSF53335">
    <property type="entry name" value="S-adenosyl-L-methionine-dependent methyltransferases"/>
    <property type="match status" value="1"/>
</dbReference>
<keyword evidence="1" id="KW-1133">Transmembrane helix</keyword>
<dbReference type="AlphaFoldDB" id="A0A7G8BFV7"/>
<protein>
    <submittedName>
        <fullName evidence="3">Class I SAM-dependent methyltransferase</fullName>
    </submittedName>
</protein>
<keyword evidence="3" id="KW-0808">Transferase</keyword>
<evidence type="ECO:0000256" key="1">
    <source>
        <dbReference type="SAM" id="Phobius"/>
    </source>
</evidence>
<keyword evidence="1" id="KW-0472">Membrane</keyword>
<dbReference type="GO" id="GO:0008757">
    <property type="term" value="F:S-adenosylmethionine-dependent methyltransferase activity"/>
    <property type="evidence" value="ECO:0007669"/>
    <property type="project" value="InterPro"/>
</dbReference>
<reference evidence="3 4" key="1">
    <citation type="submission" date="2020-08" db="EMBL/GenBank/DDBJ databases">
        <title>Edaphobacter telluris sp. nov. and Acidobacterium dinghuensis sp. nov., two acidobacteria isolated from forest soil.</title>
        <authorList>
            <person name="Fu J."/>
            <person name="Qiu L."/>
        </authorList>
    </citation>
    <scope>NUCLEOTIDE SEQUENCE [LARGE SCALE GENOMIC DNA]</scope>
    <source>
        <strain evidence="3">4Y35</strain>
    </source>
</reference>
<feature type="domain" description="Methyltransferase type 11" evidence="2">
    <location>
        <begin position="95"/>
        <end position="203"/>
    </location>
</feature>
<dbReference type="GO" id="GO:0032259">
    <property type="term" value="P:methylation"/>
    <property type="evidence" value="ECO:0007669"/>
    <property type="project" value="UniProtKB-KW"/>
</dbReference>
<sequence length="250" mass="27532">MEGKETARKPSYGIDAPTVIRNLFVACVVCLVLALAVRSVTIAHVRLDFFPGFLYSAASFAVPGTLMLIYSLVGKFHHRDRILAKVPWAGTETVLDVGTGRGLLLIGAAKHLTTGHATGIDIWNAEDLSGNVPEAVLTNIALEGVADKTTVKSEDARRMSFPDGSFDVVLSNLCLHNIYERHSRSRACHEISRVLKLGGMAVISDYKLMAEYKAEFLACGMNVEMFPLDWARTRSRRCESSWRTKLFEVG</sequence>
<evidence type="ECO:0000313" key="3">
    <source>
        <dbReference type="EMBL" id="QNI31427.1"/>
    </source>
</evidence>
<keyword evidence="4" id="KW-1185">Reference proteome</keyword>
<keyword evidence="1" id="KW-0812">Transmembrane</keyword>
<dbReference type="Gene3D" id="3.40.50.150">
    <property type="entry name" value="Vaccinia Virus protein VP39"/>
    <property type="match status" value="1"/>
</dbReference>
<feature type="transmembrane region" description="Helical" evidence="1">
    <location>
        <begin position="20"/>
        <end position="41"/>
    </location>
</feature>
<evidence type="ECO:0000259" key="2">
    <source>
        <dbReference type="Pfam" id="PF08241"/>
    </source>
</evidence>
<dbReference type="EMBL" id="CP060394">
    <property type="protein sequence ID" value="QNI31427.1"/>
    <property type="molecule type" value="Genomic_DNA"/>
</dbReference>
<organism evidence="3 4">
    <name type="scientific">Alloacidobacterium dinghuense</name>
    <dbReference type="NCBI Taxonomy" id="2763107"/>
    <lineage>
        <taxon>Bacteria</taxon>
        <taxon>Pseudomonadati</taxon>
        <taxon>Acidobacteriota</taxon>
        <taxon>Terriglobia</taxon>
        <taxon>Terriglobales</taxon>
        <taxon>Acidobacteriaceae</taxon>
        <taxon>Alloacidobacterium</taxon>
    </lineage>
</organism>
<feature type="transmembrane region" description="Helical" evidence="1">
    <location>
        <begin position="53"/>
        <end position="73"/>
    </location>
</feature>
<name>A0A7G8BFV7_9BACT</name>
<evidence type="ECO:0000313" key="4">
    <source>
        <dbReference type="Proteomes" id="UP000515312"/>
    </source>
</evidence>
<gene>
    <name evidence="3" type="ORF">H7849_20470</name>
</gene>
<accession>A0A7G8BFV7</accession>
<dbReference type="Pfam" id="PF08241">
    <property type="entry name" value="Methyltransf_11"/>
    <property type="match status" value="1"/>
</dbReference>
<dbReference type="CDD" id="cd02440">
    <property type="entry name" value="AdoMet_MTases"/>
    <property type="match status" value="1"/>
</dbReference>
<dbReference type="InterPro" id="IPR029063">
    <property type="entry name" value="SAM-dependent_MTases_sf"/>
</dbReference>